<feature type="transmembrane region" description="Helical" evidence="12">
    <location>
        <begin position="65"/>
        <end position="85"/>
    </location>
</feature>
<evidence type="ECO:0000256" key="11">
    <source>
        <dbReference type="ARBA" id="ARBA00046750"/>
    </source>
</evidence>
<reference evidence="18 19" key="1">
    <citation type="journal article" date="2015" name="Nat. Commun.">
        <title>Lucilia cuprina genome unlocks parasitic fly biology to underpin future interventions.</title>
        <authorList>
            <person name="Anstead C.A."/>
            <person name="Korhonen P.K."/>
            <person name="Young N.D."/>
            <person name="Hall R.S."/>
            <person name="Jex A.R."/>
            <person name="Murali S.C."/>
            <person name="Hughes D.S."/>
            <person name="Lee S.F."/>
            <person name="Perry T."/>
            <person name="Stroehlein A.J."/>
            <person name="Ansell B.R."/>
            <person name="Breugelmans B."/>
            <person name="Hofmann A."/>
            <person name="Qu J."/>
            <person name="Dugan S."/>
            <person name="Lee S.L."/>
            <person name="Chao H."/>
            <person name="Dinh H."/>
            <person name="Han Y."/>
            <person name="Doddapaneni H.V."/>
            <person name="Worley K.C."/>
            <person name="Muzny D.M."/>
            <person name="Ioannidis P."/>
            <person name="Waterhouse R.M."/>
            <person name="Zdobnov E.M."/>
            <person name="James P.J."/>
            <person name="Bagnall N.H."/>
            <person name="Kotze A.C."/>
            <person name="Gibbs R.A."/>
            <person name="Richards S."/>
            <person name="Batterham P."/>
            <person name="Gasser R.B."/>
        </authorList>
    </citation>
    <scope>NUCLEOTIDE SEQUENCE [LARGE SCALE GENOMIC DNA]</scope>
    <source>
        <strain evidence="18 19">LS</strain>
        <tissue evidence="18">Full body</tissue>
    </source>
</reference>
<evidence type="ECO:0000313" key="19">
    <source>
        <dbReference type="Proteomes" id="UP000037069"/>
    </source>
</evidence>
<proteinExistence type="inferred from homology"/>
<feature type="region of interest" description="Disordered" evidence="13">
    <location>
        <begin position="358"/>
        <end position="401"/>
    </location>
</feature>
<evidence type="ECO:0000256" key="4">
    <source>
        <dbReference type="ARBA" id="ARBA00008789"/>
    </source>
</evidence>
<evidence type="ECO:0000256" key="5">
    <source>
        <dbReference type="ARBA" id="ARBA00009038"/>
    </source>
</evidence>
<sequence>MDPEHACSPPHHILGLTIRSRTRIYVSYILPNVLELLVYIVQIVADCAVSYQHFKSHQTDFGWGTLSLILLPPVVTCVLVLSSKAQWIKPKQNGTRVKFVCMQLLQMVLFPFFVIYRSAKLVFWSIEALFHDDDDEARMECLEKAEECSTCELYRLVQAYGQSAPQIILQLYHMLTQDLFRNFQTTNVQAISLVFSAIDLASITATYQRFESQRQVGRYYPWSTDEQKQESRLKLQKNKCLQEECIRKKRDSERTLNKFPASEKIMENFKARNQDNVADNARIYVNSQNMAESQESLVQVSEPISHSVQVHGYDELDNDAGDEQTALLATHLTDDDKIKTKPSLKLNSEEILNNLEEFDQVPNTPPPLPPKSTKFSDTTDGPQLRSQTSTQSSNEANKRRSRAFSQLETFKDMLLINAQLYIKENVPRPPKMLIKRVEDSNNPGKTPPQSPQDVVDFFLPRPTKVVNGIQQDDFAAKSIAFFGWIAFVIMRMLSLEMKDNYKRPKLKKPTATRSRRFEQFLWQELYDEYIRHNERLMNPQIEKSNSEYYEEFCKDMPPVDEAAKEAVINRYPLYCTTAITLWNHTGDITKDFKKRYSITRPVEDQTEQFVAISLSLSLSTSQAARTVDNHLTAQDLQRFQSVFVSALESNDLQSIYYAVLNIEPTSADEKKQLCQKLNKLHEESKLNEFEKDFYLVGASRILKCTEKLPGEQLSKIYAAFKTPAASSQEIFYRVATHKYLGVQIEEATVAKIVKNLQELLKKDDTLSNLGYAFSVATELGPSAAFIADRIEDAIVQADEVDGKLLQFEGGLSITALIINGAFKTAKTFDKALPVSPEQTVKFASYFLSRRSVQTAKGAHVLIEALKTLSTSSNKIAPICVQLIGNGQLIADSPRLTVAVVDLLGKPLSPAPQTVFAKISLKKDNSVLAEKVAFTSKSSDKTTYEADLSSYKPARALYVADISVDSVYTQKLNFKVLGKVKVQQLEIGVGELDASSAVKKQNVAYPNKLKEQLSADNTQKVLLKTTLVEESQATKPISVHQAFVRFYNKENDEEIIYVAEQDSSKAYKFDMDVGARAGDFKYKSGLYEMYLIVGDSSISNSFQWLVAEIEIKFPANNPAGGAKKQPVRSPLPEIEHQFRVPDKRPSRIVSDVFTGLCLTPLVLLLVFWSKLGINIGNFTLHPSTIGFHLGFGGILVLFTVFWLKLNMFQTLRLLIPIAIFTFLCGNRLLRRLYAQRIAKNPSSASSSGAAATS</sequence>
<dbReference type="InterPro" id="IPR055375">
    <property type="entry name" value="Ribophorin_II_2nd"/>
</dbReference>
<feature type="compositionally biased region" description="Polar residues" evidence="13">
    <location>
        <begin position="373"/>
        <end position="395"/>
    </location>
</feature>
<dbReference type="OMA" id="HECTEKK"/>
<feature type="transmembrane region" description="Helical" evidence="12">
    <location>
        <begin position="1147"/>
        <end position="1167"/>
    </location>
</feature>
<comment type="caution">
    <text evidence="18">The sequence shown here is derived from an EMBL/GenBank/DDBJ whole genome shotgun (WGS) entry which is preliminary data.</text>
</comment>
<dbReference type="AlphaFoldDB" id="A0A0L0CEA5"/>
<evidence type="ECO:0000313" key="18">
    <source>
        <dbReference type="EMBL" id="KNC30537.1"/>
    </source>
</evidence>
<dbReference type="STRING" id="7375.A0A0L0CEA5"/>
<evidence type="ECO:0000256" key="9">
    <source>
        <dbReference type="ARBA" id="ARBA00022989"/>
    </source>
</evidence>
<keyword evidence="7" id="KW-0732">Signal</keyword>
<evidence type="ECO:0000256" key="12">
    <source>
        <dbReference type="RuleBase" id="RU910716"/>
    </source>
</evidence>
<evidence type="ECO:0000256" key="8">
    <source>
        <dbReference type="ARBA" id="ARBA00022824"/>
    </source>
</evidence>
<feature type="transmembrane region" description="Helical" evidence="12">
    <location>
        <begin position="25"/>
        <end position="45"/>
    </location>
</feature>
<evidence type="ECO:0000259" key="15">
    <source>
        <dbReference type="Pfam" id="PF23860"/>
    </source>
</evidence>
<dbReference type="Pfam" id="PF09815">
    <property type="entry name" value="XK-related"/>
    <property type="match status" value="1"/>
</dbReference>
<feature type="domain" description="Ribophorin II second" evidence="16">
    <location>
        <begin position="878"/>
        <end position="974"/>
    </location>
</feature>
<dbReference type="Pfam" id="PF23860">
    <property type="entry name" value="Ribophorin_II_3rd"/>
    <property type="match status" value="1"/>
</dbReference>
<dbReference type="InterPro" id="IPR018629">
    <property type="entry name" value="XK-rel"/>
</dbReference>
<evidence type="ECO:0000259" key="17">
    <source>
        <dbReference type="Pfam" id="PF25147"/>
    </source>
</evidence>
<dbReference type="Pfam" id="PF05817">
    <property type="entry name" value="Ribophorin_II"/>
    <property type="match status" value="1"/>
</dbReference>
<dbReference type="GO" id="GO:0005886">
    <property type="term" value="C:plasma membrane"/>
    <property type="evidence" value="ECO:0007669"/>
    <property type="project" value="UniProtKB-ARBA"/>
</dbReference>
<evidence type="ECO:0000256" key="13">
    <source>
        <dbReference type="SAM" id="MobiDB-lite"/>
    </source>
</evidence>
<evidence type="ECO:0000256" key="6">
    <source>
        <dbReference type="ARBA" id="ARBA00022692"/>
    </source>
</evidence>
<dbReference type="PANTHER" id="PTHR12640:SF0">
    <property type="entry name" value="DOLICHYL-DIPHOSPHOOLIGOSACCHARIDE--PROTEIN GLYCOSYLTRANSFERASE SUBUNIT 2"/>
    <property type="match status" value="1"/>
</dbReference>
<dbReference type="GO" id="GO:0006487">
    <property type="term" value="P:protein N-linked glycosylation"/>
    <property type="evidence" value="ECO:0007669"/>
    <property type="project" value="TreeGrafter"/>
</dbReference>
<keyword evidence="6 12" id="KW-0812">Transmembrane</keyword>
<evidence type="ECO:0000256" key="7">
    <source>
        <dbReference type="ARBA" id="ARBA00022729"/>
    </source>
</evidence>
<feature type="transmembrane region" description="Helical" evidence="12">
    <location>
        <begin position="1209"/>
        <end position="1228"/>
    </location>
</feature>
<evidence type="ECO:0000259" key="14">
    <source>
        <dbReference type="Pfam" id="PF05817"/>
    </source>
</evidence>
<dbReference type="GO" id="GO:0008250">
    <property type="term" value="C:oligosaccharyltransferase complex"/>
    <property type="evidence" value="ECO:0007669"/>
    <property type="project" value="InterPro"/>
</dbReference>
<evidence type="ECO:0000256" key="3">
    <source>
        <dbReference type="ARBA" id="ARBA00004922"/>
    </source>
</evidence>
<evidence type="ECO:0000256" key="1">
    <source>
        <dbReference type="ARBA" id="ARBA00002791"/>
    </source>
</evidence>
<name>A0A0L0CEA5_LUCCU</name>
<comment type="similarity">
    <text evidence="5">Belongs to the SWP1 family.</text>
</comment>
<keyword evidence="8" id="KW-0256">Endoplasmic reticulum</keyword>
<dbReference type="Proteomes" id="UP000037069">
    <property type="component" value="Unassembled WGS sequence"/>
</dbReference>
<dbReference type="EMBL" id="JRES01000505">
    <property type="protein sequence ID" value="KNC30537.1"/>
    <property type="molecule type" value="Genomic_DNA"/>
</dbReference>
<feature type="domain" description="Ribophorin II C-terminal" evidence="17">
    <location>
        <begin position="1137"/>
        <end position="1235"/>
    </location>
</feature>
<feature type="transmembrane region" description="Helical" evidence="12">
    <location>
        <begin position="1179"/>
        <end position="1202"/>
    </location>
</feature>
<dbReference type="InterPro" id="IPR056790">
    <property type="entry name" value="Ribophorin_II_C"/>
</dbReference>
<feature type="transmembrane region" description="Helical" evidence="12">
    <location>
        <begin position="97"/>
        <end position="116"/>
    </location>
</feature>
<keyword evidence="9 12" id="KW-1133">Transmembrane helix</keyword>
<evidence type="ECO:0000256" key="10">
    <source>
        <dbReference type="ARBA" id="ARBA00023136"/>
    </source>
</evidence>
<dbReference type="OrthoDB" id="8190653at2759"/>
<dbReference type="InterPro" id="IPR055373">
    <property type="entry name" value="Ribophorin_II_N"/>
</dbReference>
<comment type="subunit">
    <text evidence="11">Component of the oligosaccharyltransferase (OST) complex. OST exists in two different complex forms which contain common core subunits RPN1, RPN2, OST48, OST4, DAD1 and TMEM258, either STT3A or STT3B as catalytic subunits, and form-specific accessory subunits. STT3A complex assembly occurs through the formation of 3 subcomplexes. Subcomplex 1 contains RPN1 and TMEM258, subcomplex 2 contains the STT3A-specific subunits STT3A, DC2/OSTC, and KCP2 as well as the core subunit OST4, and subcomplex 3 contains RPN2, DAD1, and OST48. The STT3A complex can form stable complexes with the Sec61 complex or with both the Sec61 and TRAP complexes. Interacts with DDI2. Interacts with TMEM35A/NACHO.</text>
</comment>
<comment type="function">
    <text evidence="1">Subunit of the oligosaccharyl transferase (OST) complex that catalyzes the initial transfer of a defined glycan (Glc(3)Man(9)GlcNAc(2) in eukaryotes) from the lipid carrier dolichol-pyrophosphate to an asparagine residue within an Asn-X-Ser/Thr consensus motif in nascent polypeptide chains, the first step in protein N-glycosylation. N-glycosylation occurs cotranslationally and the complex associates with the Sec61 complex at the channel-forming translocon complex that mediates protein translocation across the endoplasmic reticulum (ER). All subunits are required for a maximal enzyme activity.</text>
</comment>
<dbReference type="Pfam" id="PF23861">
    <property type="entry name" value="Ribophorin_II_2nd"/>
    <property type="match status" value="1"/>
</dbReference>
<comment type="subcellular location">
    <subcellularLocation>
        <location evidence="2">Endoplasmic reticulum membrane</location>
        <topology evidence="2">Multi-pass membrane protein</topology>
    </subcellularLocation>
    <subcellularLocation>
        <location evidence="12">Membrane</location>
        <topology evidence="12">Multi-pass membrane protein</topology>
    </subcellularLocation>
</comment>
<keyword evidence="10 12" id="KW-0472">Membrane</keyword>
<protein>
    <recommendedName>
        <fullName evidence="12">XK-related protein</fullName>
    </recommendedName>
</protein>
<keyword evidence="19" id="KW-1185">Reference proteome</keyword>
<dbReference type="InterPro" id="IPR055374">
    <property type="entry name" value="Ribophorin_II_3rd"/>
</dbReference>
<comment type="pathway">
    <text evidence="3">Protein modification; protein glycosylation.</text>
</comment>
<dbReference type="PANTHER" id="PTHR12640">
    <property type="entry name" value="RIBOPHORIN II"/>
    <property type="match status" value="1"/>
</dbReference>
<dbReference type="Pfam" id="PF25147">
    <property type="entry name" value="Ribophorin_II_C"/>
    <property type="match status" value="1"/>
</dbReference>
<organism evidence="18 19">
    <name type="scientific">Lucilia cuprina</name>
    <name type="common">Green bottle fly</name>
    <name type="synonym">Australian sheep blowfly</name>
    <dbReference type="NCBI Taxonomy" id="7375"/>
    <lineage>
        <taxon>Eukaryota</taxon>
        <taxon>Metazoa</taxon>
        <taxon>Ecdysozoa</taxon>
        <taxon>Arthropoda</taxon>
        <taxon>Hexapoda</taxon>
        <taxon>Insecta</taxon>
        <taxon>Pterygota</taxon>
        <taxon>Neoptera</taxon>
        <taxon>Endopterygota</taxon>
        <taxon>Diptera</taxon>
        <taxon>Brachycera</taxon>
        <taxon>Muscomorpha</taxon>
        <taxon>Oestroidea</taxon>
        <taxon>Calliphoridae</taxon>
        <taxon>Luciliinae</taxon>
        <taxon>Lucilia</taxon>
    </lineage>
</organism>
<feature type="domain" description="Ribophorin II third" evidence="15">
    <location>
        <begin position="983"/>
        <end position="1110"/>
    </location>
</feature>
<comment type="similarity">
    <text evidence="4 12">Belongs to the XK family.</text>
</comment>
<accession>A0A0L0CEA5</accession>
<dbReference type="InterPro" id="IPR008814">
    <property type="entry name" value="Swp1"/>
</dbReference>
<evidence type="ECO:0000256" key="2">
    <source>
        <dbReference type="ARBA" id="ARBA00004477"/>
    </source>
</evidence>
<evidence type="ECO:0000259" key="16">
    <source>
        <dbReference type="Pfam" id="PF23861"/>
    </source>
</evidence>
<feature type="domain" description="Ribophorin II N-terminal" evidence="14">
    <location>
        <begin position="631"/>
        <end position="869"/>
    </location>
</feature>
<gene>
    <name evidence="18" type="ORF">FF38_02282</name>
</gene>